<evidence type="ECO:0000259" key="1">
    <source>
        <dbReference type="Pfam" id="PF16064"/>
    </source>
</evidence>
<reference evidence="2 3" key="1">
    <citation type="submission" date="2024-02" db="EMBL/GenBank/DDBJ databases">
        <title>Chromosome-level genome assembly of the Eurasian Minnow (Phoxinus phoxinus).</title>
        <authorList>
            <person name="Oriowo T.O."/>
            <person name="Martin S."/>
            <person name="Stange M."/>
            <person name="Chrysostomakis Y."/>
            <person name="Brown T."/>
            <person name="Winkler S."/>
            <person name="Kukowka S."/>
            <person name="Myers E.W."/>
            <person name="Bohne A."/>
        </authorList>
    </citation>
    <scope>NUCLEOTIDE SEQUENCE [LARGE SCALE GENOMIC DNA]</scope>
    <source>
        <strain evidence="2">ZFMK-TIS-60720</strain>
        <tissue evidence="2">Whole Organism</tissue>
    </source>
</reference>
<name>A0AAN9H9G4_9TELE</name>
<proteinExistence type="predicted"/>
<dbReference type="Proteomes" id="UP001364617">
    <property type="component" value="Unassembled WGS sequence"/>
</dbReference>
<organism evidence="2 3">
    <name type="scientific">Phoxinus phoxinus</name>
    <name type="common">Eurasian minnow</name>
    <dbReference type="NCBI Taxonomy" id="58324"/>
    <lineage>
        <taxon>Eukaryota</taxon>
        <taxon>Metazoa</taxon>
        <taxon>Chordata</taxon>
        <taxon>Craniata</taxon>
        <taxon>Vertebrata</taxon>
        <taxon>Euteleostomi</taxon>
        <taxon>Actinopterygii</taxon>
        <taxon>Neopterygii</taxon>
        <taxon>Teleostei</taxon>
        <taxon>Ostariophysi</taxon>
        <taxon>Cypriniformes</taxon>
        <taxon>Leuciscidae</taxon>
        <taxon>Phoxininae</taxon>
        <taxon>Phoxinus</taxon>
    </lineage>
</organism>
<dbReference type="AlphaFoldDB" id="A0AAN9H9G4"/>
<dbReference type="InterPro" id="IPR032071">
    <property type="entry name" value="DUF4806"/>
</dbReference>
<sequence>MHGDSRLPAQASTLEELNVLDKSLNCLEEKQRLINSLSNVGGIHLKENVKRIMKLMTNEVMASFNMKGGKGKLAFSKLHLYNVVTGGILRRDFP</sequence>
<comment type="caution">
    <text evidence="2">The sequence shown here is derived from an EMBL/GenBank/DDBJ whole genome shotgun (WGS) entry which is preliminary data.</text>
</comment>
<gene>
    <name evidence="2" type="ORF">R3I93_006664</name>
</gene>
<protein>
    <recommendedName>
        <fullName evidence="1">DUF4806 domain-containing protein</fullName>
    </recommendedName>
</protein>
<feature type="domain" description="DUF4806" evidence="1">
    <location>
        <begin position="12"/>
        <end position="79"/>
    </location>
</feature>
<keyword evidence="3" id="KW-1185">Reference proteome</keyword>
<evidence type="ECO:0000313" key="3">
    <source>
        <dbReference type="Proteomes" id="UP001364617"/>
    </source>
</evidence>
<evidence type="ECO:0000313" key="2">
    <source>
        <dbReference type="EMBL" id="KAK7162431.1"/>
    </source>
</evidence>
<dbReference type="Pfam" id="PF16064">
    <property type="entry name" value="DUF4806"/>
    <property type="match status" value="1"/>
</dbReference>
<dbReference type="EMBL" id="JAYKXH010000007">
    <property type="protein sequence ID" value="KAK7162431.1"/>
    <property type="molecule type" value="Genomic_DNA"/>
</dbReference>
<accession>A0AAN9H9G4</accession>